<dbReference type="Proteomes" id="UP000634206">
    <property type="component" value="Unassembled WGS sequence"/>
</dbReference>
<name>A0AAE2SC72_9BACT</name>
<keyword evidence="3" id="KW-1185">Reference proteome</keyword>
<gene>
    <name evidence="2" type="ORF">JIN83_12415</name>
</gene>
<comment type="caution">
    <text evidence="2">The sequence shown here is derived from an EMBL/GenBank/DDBJ whole genome shotgun (WGS) entry which is preliminary data.</text>
</comment>
<feature type="transmembrane region" description="Helical" evidence="1">
    <location>
        <begin position="29"/>
        <end position="51"/>
    </location>
</feature>
<dbReference type="RefSeq" id="WP_309490380.1">
    <property type="nucleotide sequence ID" value="NZ_JAENIG010000008.1"/>
</dbReference>
<dbReference type="AlphaFoldDB" id="A0AAE2SC72"/>
<evidence type="ECO:0000313" key="3">
    <source>
        <dbReference type="Proteomes" id="UP000634206"/>
    </source>
</evidence>
<dbReference type="Pfam" id="PF10825">
    <property type="entry name" value="DUF2752"/>
    <property type="match status" value="1"/>
</dbReference>
<dbReference type="InterPro" id="IPR021215">
    <property type="entry name" value="DUF2752"/>
</dbReference>
<proteinExistence type="predicted"/>
<accession>A0AAE2SC72</accession>
<reference evidence="2" key="1">
    <citation type="submission" date="2021-01" db="EMBL/GenBank/DDBJ databases">
        <title>Modified the classification status of verrucomicrobia.</title>
        <authorList>
            <person name="Feng X."/>
        </authorList>
    </citation>
    <scope>NUCLEOTIDE SEQUENCE</scope>
    <source>
        <strain evidence="2">5K15</strain>
    </source>
</reference>
<keyword evidence="1" id="KW-0472">Membrane</keyword>
<feature type="transmembrane region" description="Helical" evidence="1">
    <location>
        <begin position="88"/>
        <end position="106"/>
    </location>
</feature>
<protein>
    <submittedName>
        <fullName evidence="2">DUF2752 domain-containing protein</fullName>
    </submittedName>
</protein>
<evidence type="ECO:0000256" key="1">
    <source>
        <dbReference type="SAM" id="Phobius"/>
    </source>
</evidence>
<feature type="transmembrane region" description="Helical" evidence="1">
    <location>
        <begin position="127"/>
        <end position="145"/>
    </location>
</feature>
<keyword evidence="1" id="KW-1133">Transmembrane helix</keyword>
<organism evidence="2 3">
    <name type="scientific">Oceaniferula flava</name>
    <dbReference type="NCBI Taxonomy" id="2800421"/>
    <lineage>
        <taxon>Bacteria</taxon>
        <taxon>Pseudomonadati</taxon>
        <taxon>Verrucomicrobiota</taxon>
        <taxon>Verrucomicrobiia</taxon>
        <taxon>Verrucomicrobiales</taxon>
        <taxon>Verrucomicrobiaceae</taxon>
        <taxon>Oceaniferula</taxon>
    </lineage>
</organism>
<sequence length="147" mass="16650">MKSKPGEDGRSRKKPRVRLLSVLLENRRLGWAMLIGGLVYFGLSSLGIRVATCPVRELSDWRCPGCGLTTSTKLLLQGRWDGAFNAHWFAPVFMLFWVSVAVGLILPEPRRGQFLNWVRTSERVTQWPLVLGILLLIYALTRNIISN</sequence>
<evidence type="ECO:0000313" key="2">
    <source>
        <dbReference type="EMBL" id="MBK1855768.1"/>
    </source>
</evidence>
<dbReference type="EMBL" id="JAENIG010000008">
    <property type="protein sequence ID" value="MBK1855768.1"/>
    <property type="molecule type" value="Genomic_DNA"/>
</dbReference>
<keyword evidence="1" id="KW-0812">Transmembrane</keyword>